<dbReference type="CDD" id="cd12797">
    <property type="entry name" value="M23_peptidase"/>
    <property type="match status" value="1"/>
</dbReference>
<dbReference type="InterPro" id="IPR016047">
    <property type="entry name" value="M23ase_b-sheet_dom"/>
</dbReference>
<dbReference type="RefSeq" id="WP_092041908.1">
    <property type="nucleotide sequence ID" value="NZ_FOOK01000059.1"/>
</dbReference>
<organism evidence="2 3">
    <name type="scientific">Planifilum fulgidum</name>
    <dbReference type="NCBI Taxonomy" id="201973"/>
    <lineage>
        <taxon>Bacteria</taxon>
        <taxon>Bacillati</taxon>
        <taxon>Bacillota</taxon>
        <taxon>Bacilli</taxon>
        <taxon>Bacillales</taxon>
        <taxon>Thermoactinomycetaceae</taxon>
        <taxon>Planifilum</taxon>
    </lineage>
</organism>
<dbReference type="AlphaFoldDB" id="A0A1I2T7T6"/>
<accession>A0A1I2T7T6</accession>
<dbReference type="PANTHER" id="PTHR21666:SF270">
    <property type="entry name" value="MUREIN HYDROLASE ACTIVATOR ENVC"/>
    <property type="match status" value="1"/>
</dbReference>
<feature type="domain" description="M23ase beta-sheet core" evidence="1">
    <location>
        <begin position="64"/>
        <end position="156"/>
    </location>
</feature>
<dbReference type="SUPFAM" id="SSF51261">
    <property type="entry name" value="Duplicated hybrid motif"/>
    <property type="match status" value="1"/>
</dbReference>
<evidence type="ECO:0000313" key="3">
    <source>
        <dbReference type="Proteomes" id="UP000198661"/>
    </source>
</evidence>
<dbReference type="InterPro" id="IPR050570">
    <property type="entry name" value="Cell_wall_metabolism_enzyme"/>
</dbReference>
<dbReference type="Proteomes" id="UP000198661">
    <property type="component" value="Unassembled WGS sequence"/>
</dbReference>
<dbReference type="GO" id="GO:0004222">
    <property type="term" value="F:metalloendopeptidase activity"/>
    <property type="evidence" value="ECO:0007669"/>
    <property type="project" value="TreeGrafter"/>
</dbReference>
<dbReference type="PANTHER" id="PTHR21666">
    <property type="entry name" value="PEPTIDASE-RELATED"/>
    <property type="match status" value="1"/>
</dbReference>
<evidence type="ECO:0000313" key="2">
    <source>
        <dbReference type="EMBL" id="SFG60870.1"/>
    </source>
</evidence>
<protein>
    <submittedName>
        <fullName evidence="2">Peptidase family M23</fullName>
    </submittedName>
</protein>
<sequence length="174" mass="18900">MEIPILFMTSKPITYETEEKTPVLQSQSFSDYYNFGGFLGNGKLGFPVANMIITSKMGPRWGRLHEGIDIGGRIGTPIFAAGDGVVVRAGPSQGYGCVIVIHHGGGLYTLYAHMYPHQIKVYPGQQVKRGQQIAEIGNNGRSKGPHLHFEVRKGGYPGGPSRGIPLDPIPFLYG</sequence>
<dbReference type="InterPro" id="IPR011055">
    <property type="entry name" value="Dup_hybrid_motif"/>
</dbReference>
<dbReference type="EMBL" id="FOOK01000059">
    <property type="protein sequence ID" value="SFG60870.1"/>
    <property type="molecule type" value="Genomic_DNA"/>
</dbReference>
<gene>
    <name evidence="2" type="ORF">SAMN04488025_1592</name>
</gene>
<dbReference type="OrthoDB" id="9805070at2"/>
<dbReference type="STRING" id="201973.SAMN04488025_1592"/>
<dbReference type="Gene3D" id="2.70.70.10">
    <property type="entry name" value="Glucose Permease (Domain IIA)"/>
    <property type="match status" value="1"/>
</dbReference>
<reference evidence="2 3" key="1">
    <citation type="submission" date="2016-10" db="EMBL/GenBank/DDBJ databases">
        <authorList>
            <person name="de Groot N.N."/>
        </authorList>
    </citation>
    <scope>NUCLEOTIDE SEQUENCE [LARGE SCALE GENOMIC DNA]</scope>
    <source>
        <strain evidence="2 3">DSM 44945</strain>
    </source>
</reference>
<proteinExistence type="predicted"/>
<name>A0A1I2T7T6_9BACL</name>
<keyword evidence="3" id="KW-1185">Reference proteome</keyword>
<evidence type="ECO:0000259" key="1">
    <source>
        <dbReference type="Pfam" id="PF01551"/>
    </source>
</evidence>
<dbReference type="Pfam" id="PF01551">
    <property type="entry name" value="Peptidase_M23"/>
    <property type="match status" value="1"/>
</dbReference>